<feature type="chain" id="PRO_5016401912" evidence="1">
    <location>
        <begin position="26"/>
        <end position="347"/>
    </location>
</feature>
<protein>
    <submittedName>
        <fullName evidence="3">Copper amine oxidase N-terminal domain-containing protein</fullName>
    </submittedName>
</protein>
<keyword evidence="4" id="KW-1185">Reference proteome</keyword>
<sequence>MNSGMKKSLAVLVATMTMTSGAAYASTDSPPAKDGYVQTTAASVKQKMEIKVNGVPIAESGYQNGDEKEMMLPLRAVTEALGFTLTWKQEDLSVELNKGNLFTTVKTGVDRYAVNKMEKSLGIAPVLLDNKMYVPVSFIGEVLHGTILTAGNSVSITMSEQVKTMTTKGVVTSVYSSDKFSSVHINGINTDGLVLNVGKDTVIETADGKKLKLSDLKPGMAVQAEHSLAMTMSLPPQTPTYKITVLDGTDQKELIGTAGAIEDVRTGTNGEISLVIKGEGLTETSPDEVVLRLADTTLITHENGEPADKSKLVKGAKVIGFYNTMLTKSLPPIGTAWKIVLEDVPAE</sequence>
<comment type="caution">
    <text evidence="3">The sequence shown here is derived from an EMBL/GenBank/DDBJ whole genome shotgun (WGS) entry which is preliminary data.</text>
</comment>
<name>A0A329MQM4_9BACL</name>
<dbReference type="AlphaFoldDB" id="A0A329MQM4"/>
<evidence type="ECO:0000313" key="3">
    <source>
        <dbReference type="EMBL" id="RAV21852.1"/>
    </source>
</evidence>
<dbReference type="EMBL" id="QMFB01000003">
    <property type="protein sequence ID" value="RAV21852.1"/>
    <property type="molecule type" value="Genomic_DNA"/>
</dbReference>
<dbReference type="InterPro" id="IPR036582">
    <property type="entry name" value="Mao_N_sf"/>
</dbReference>
<evidence type="ECO:0000313" key="4">
    <source>
        <dbReference type="Proteomes" id="UP000250369"/>
    </source>
</evidence>
<gene>
    <name evidence="3" type="ORF">DQG23_07285</name>
</gene>
<dbReference type="Gene3D" id="3.30.457.10">
    <property type="entry name" value="Copper amine oxidase-like, N-terminal domain"/>
    <property type="match status" value="1"/>
</dbReference>
<proteinExistence type="predicted"/>
<evidence type="ECO:0000259" key="2">
    <source>
        <dbReference type="Pfam" id="PF07833"/>
    </source>
</evidence>
<dbReference type="SUPFAM" id="SSF55383">
    <property type="entry name" value="Copper amine oxidase, domain N"/>
    <property type="match status" value="1"/>
</dbReference>
<keyword evidence="1" id="KW-0732">Signal</keyword>
<organism evidence="3 4">
    <name type="scientific">Paenibacillus contaminans</name>
    <dbReference type="NCBI Taxonomy" id="450362"/>
    <lineage>
        <taxon>Bacteria</taxon>
        <taxon>Bacillati</taxon>
        <taxon>Bacillota</taxon>
        <taxon>Bacilli</taxon>
        <taxon>Bacillales</taxon>
        <taxon>Paenibacillaceae</taxon>
        <taxon>Paenibacillus</taxon>
    </lineage>
</organism>
<dbReference type="RefSeq" id="WP_113030162.1">
    <property type="nucleotide sequence ID" value="NZ_QMFB01000003.1"/>
</dbReference>
<feature type="signal peptide" evidence="1">
    <location>
        <begin position="1"/>
        <end position="25"/>
    </location>
</feature>
<evidence type="ECO:0000256" key="1">
    <source>
        <dbReference type="SAM" id="SignalP"/>
    </source>
</evidence>
<dbReference type="OrthoDB" id="2029085at2"/>
<dbReference type="Proteomes" id="UP000250369">
    <property type="component" value="Unassembled WGS sequence"/>
</dbReference>
<accession>A0A329MQM4</accession>
<dbReference type="InterPro" id="IPR012854">
    <property type="entry name" value="Cu_amine_oxidase-like_N"/>
</dbReference>
<feature type="domain" description="Copper amine oxidase-like N-terminal" evidence="2">
    <location>
        <begin position="65"/>
        <end position="153"/>
    </location>
</feature>
<reference evidence="3 4" key="1">
    <citation type="journal article" date="2009" name="Int. J. Syst. Evol. Microbiol.">
        <title>Paenibacillus contaminans sp. nov., isolated from a contaminated laboratory plate.</title>
        <authorList>
            <person name="Chou J.H."/>
            <person name="Lee J.H."/>
            <person name="Lin M.C."/>
            <person name="Chang P.S."/>
            <person name="Arun A.B."/>
            <person name="Young C.C."/>
            <person name="Chen W.M."/>
        </authorList>
    </citation>
    <scope>NUCLEOTIDE SEQUENCE [LARGE SCALE GENOMIC DNA]</scope>
    <source>
        <strain evidence="3 4">CKOBP-6</strain>
    </source>
</reference>
<dbReference type="Pfam" id="PF07833">
    <property type="entry name" value="Cu_amine_oxidN1"/>
    <property type="match status" value="1"/>
</dbReference>